<comment type="caution">
    <text evidence="2">The sequence shown here is derived from an EMBL/GenBank/DDBJ whole genome shotgun (WGS) entry which is preliminary data.</text>
</comment>
<dbReference type="EC" id="2.3.-.-" evidence="2"/>
<dbReference type="Proteomes" id="UP001596267">
    <property type="component" value="Unassembled WGS sequence"/>
</dbReference>
<sequence>MVKDQLNFVIREAKRSDAGSIIAYLKRIAGESNFLTFGSVDELNLTVEKEERLLEELLTRNNAQYLIAECSGQIVGSLNFNGGSKQRTVHTGEFGISVLKEYWGHGIGRALIERMLKWSKENGIIRKINLRARSDNARAIHLYKSLGFVHEGVITRDLQIDRTFYDSVHMGLMID</sequence>
<dbReference type="RefSeq" id="WP_253053441.1">
    <property type="nucleotide sequence ID" value="NZ_JAMXWN010000004.1"/>
</dbReference>
<dbReference type="PROSITE" id="PS51186">
    <property type="entry name" value="GNAT"/>
    <property type="match status" value="1"/>
</dbReference>
<evidence type="ECO:0000259" key="1">
    <source>
        <dbReference type="PROSITE" id="PS51186"/>
    </source>
</evidence>
<protein>
    <submittedName>
        <fullName evidence="2">GNAT family N-acetyltransferase</fullName>
        <ecNumber evidence="2">2.3.-.-</ecNumber>
    </submittedName>
</protein>
<dbReference type="Gene3D" id="3.40.630.30">
    <property type="match status" value="1"/>
</dbReference>
<dbReference type="SUPFAM" id="SSF55729">
    <property type="entry name" value="Acyl-CoA N-acyltransferases (Nat)"/>
    <property type="match status" value="1"/>
</dbReference>
<dbReference type="InterPro" id="IPR016181">
    <property type="entry name" value="Acyl_CoA_acyltransferase"/>
</dbReference>
<keyword evidence="2" id="KW-0808">Transferase</keyword>
<dbReference type="EMBL" id="JBHSTQ010000005">
    <property type="protein sequence ID" value="MFC6386325.1"/>
    <property type="molecule type" value="Genomic_DNA"/>
</dbReference>
<dbReference type="Pfam" id="PF00583">
    <property type="entry name" value="Acetyltransf_1"/>
    <property type="match status" value="1"/>
</dbReference>
<gene>
    <name evidence="2" type="ORF">ACFP7A_06915</name>
</gene>
<dbReference type="InterPro" id="IPR000182">
    <property type="entry name" value="GNAT_dom"/>
</dbReference>
<dbReference type="GO" id="GO:0016746">
    <property type="term" value="F:acyltransferase activity"/>
    <property type="evidence" value="ECO:0007669"/>
    <property type="project" value="UniProtKB-KW"/>
</dbReference>
<evidence type="ECO:0000313" key="2">
    <source>
        <dbReference type="EMBL" id="MFC6386325.1"/>
    </source>
</evidence>
<dbReference type="PANTHER" id="PTHR43415">
    <property type="entry name" value="SPERMIDINE N(1)-ACETYLTRANSFERASE"/>
    <property type="match status" value="1"/>
</dbReference>
<organism evidence="2 3">
    <name type="scientific">Sporolactobacillus kofuensis</name>
    <dbReference type="NCBI Taxonomy" id="269672"/>
    <lineage>
        <taxon>Bacteria</taxon>
        <taxon>Bacillati</taxon>
        <taxon>Bacillota</taxon>
        <taxon>Bacilli</taxon>
        <taxon>Bacillales</taxon>
        <taxon>Sporolactobacillaceae</taxon>
        <taxon>Sporolactobacillus</taxon>
    </lineage>
</organism>
<name>A0ABW1WE04_9BACL</name>
<reference evidence="3" key="1">
    <citation type="journal article" date="2019" name="Int. J. Syst. Evol. Microbiol.">
        <title>The Global Catalogue of Microorganisms (GCM) 10K type strain sequencing project: providing services to taxonomists for standard genome sequencing and annotation.</title>
        <authorList>
            <consortium name="The Broad Institute Genomics Platform"/>
            <consortium name="The Broad Institute Genome Sequencing Center for Infectious Disease"/>
            <person name="Wu L."/>
            <person name="Ma J."/>
        </authorList>
    </citation>
    <scope>NUCLEOTIDE SEQUENCE [LARGE SCALE GENOMIC DNA]</scope>
    <source>
        <strain evidence="3">CCUG 42001</strain>
    </source>
</reference>
<feature type="domain" description="N-acetyltransferase" evidence="1">
    <location>
        <begin position="8"/>
        <end position="175"/>
    </location>
</feature>
<dbReference type="PANTHER" id="PTHR43415:SF3">
    <property type="entry name" value="GNAT-FAMILY ACETYLTRANSFERASE"/>
    <property type="match status" value="1"/>
</dbReference>
<evidence type="ECO:0000313" key="3">
    <source>
        <dbReference type="Proteomes" id="UP001596267"/>
    </source>
</evidence>
<accession>A0ABW1WE04</accession>
<keyword evidence="2" id="KW-0012">Acyltransferase</keyword>
<keyword evidence="3" id="KW-1185">Reference proteome</keyword>
<proteinExistence type="predicted"/>
<dbReference type="CDD" id="cd04301">
    <property type="entry name" value="NAT_SF"/>
    <property type="match status" value="1"/>
</dbReference>